<dbReference type="RefSeq" id="WP_138122738.1">
    <property type="nucleotide sequence ID" value="NZ_SWLG01000001.1"/>
</dbReference>
<proteinExistence type="predicted"/>
<dbReference type="SUPFAM" id="SSF101386">
    <property type="entry name" value="all-alpha NTP pyrophosphatases"/>
    <property type="match status" value="1"/>
</dbReference>
<dbReference type="CDD" id="cd11527">
    <property type="entry name" value="NTP-PPase_dUTPase"/>
    <property type="match status" value="1"/>
</dbReference>
<dbReference type="InterPro" id="IPR014871">
    <property type="entry name" value="dUTPase/dCTP_pyrophosphatase"/>
</dbReference>
<dbReference type="Pfam" id="PF08761">
    <property type="entry name" value="dUTPase_2"/>
    <property type="match status" value="1"/>
</dbReference>
<keyword evidence="2" id="KW-1185">Reference proteome</keyword>
<dbReference type="InterPro" id="IPR016947">
    <property type="entry name" value="UCP030140"/>
</dbReference>
<name>A0A5R9FEZ8_9BACL</name>
<dbReference type="OrthoDB" id="5506143at2"/>
<dbReference type="Proteomes" id="UP000308230">
    <property type="component" value="Unassembled WGS sequence"/>
</dbReference>
<evidence type="ECO:0000313" key="2">
    <source>
        <dbReference type="Proteomes" id="UP000308230"/>
    </source>
</evidence>
<accession>A0A5R9FEZ8</accession>
<protein>
    <submittedName>
        <fullName evidence="1">dUTPase</fullName>
    </submittedName>
</protein>
<gene>
    <name evidence="1" type="ORF">FCL54_02305</name>
</gene>
<dbReference type="Gene3D" id="1.10.4010.10">
    <property type="entry name" value="Type II deoxyuridine triphosphatase"/>
    <property type="match status" value="1"/>
</dbReference>
<evidence type="ECO:0000313" key="1">
    <source>
        <dbReference type="EMBL" id="TLS39164.1"/>
    </source>
</evidence>
<reference evidence="1 2" key="1">
    <citation type="submission" date="2019-04" db="EMBL/GenBank/DDBJ databases">
        <title>Bacillus caeni sp. nov., a bacterium isolated from mangrove sediment.</title>
        <authorList>
            <person name="Huang H."/>
            <person name="Mo K."/>
            <person name="Hu Y."/>
        </authorList>
    </citation>
    <scope>NUCLEOTIDE SEQUENCE [LARGE SCALE GENOMIC DNA]</scope>
    <source>
        <strain evidence="1 2">HB172195</strain>
    </source>
</reference>
<sequence>MNVTQLFQMQKNLDDRILEEHKLERDEIFHEKLLALQVEIGELANETRCFKYWSLKPPADKNVILEEFVDGIHFILSIGIDLGYELDYITPLSEKESLVSQFHSIIRLVSKLGEENSEEIYSRIFSAYLALGNTLGYSDEEISQAYLLKNAINHDRQDEGY</sequence>
<comment type="caution">
    <text evidence="1">The sequence shown here is derived from an EMBL/GenBank/DDBJ whole genome shotgun (WGS) entry which is preliminary data.</text>
</comment>
<organism evidence="1 2">
    <name type="scientific">Exobacillus caeni</name>
    <dbReference type="NCBI Taxonomy" id="2574798"/>
    <lineage>
        <taxon>Bacteria</taxon>
        <taxon>Bacillati</taxon>
        <taxon>Bacillota</taxon>
        <taxon>Bacilli</taxon>
        <taxon>Bacillales</taxon>
        <taxon>Guptibacillaceae</taxon>
        <taxon>Exobacillus</taxon>
    </lineage>
</organism>
<dbReference type="EMBL" id="SWLG01000001">
    <property type="protein sequence ID" value="TLS39164.1"/>
    <property type="molecule type" value="Genomic_DNA"/>
</dbReference>
<dbReference type="AlphaFoldDB" id="A0A5R9FEZ8"/>
<dbReference type="PIRSF" id="PIRSF030140">
    <property type="entry name" value="UCP030140"/>
    <property type="match status" value="1"/>
</dbReference>